<dbReference type="Proteomes" id="UP000576225">
    <property type="component" value="Unassembled WGS sequence"/>
</dbReference>
<dbReference type="GO" id="GO:0015276">
    <property type="term" value="F:ligand-gated monoatomic ion channel activity"/>
    <property type="evidence" value="ECO:0007669"/>
    <property type="project" value="InterPro"/>
</dbReference>
<dbReference type="SUPFAM" id="SSF53850">
    <property type="entry name" value="Periplasmic binding protein-like II"/>
    <property type="match status" value="1"/>
</dbReference>
<dbReference type="PANTHER" id="PTHR35936">
    <property type="entry name" value="MEMBRANE-BOUND LYTIC MUREIN TRANSGLYCOSYLASE F"/>
    <property type="match status" value="1"/>
</dbReference>
<dbReference type="SMART" id="SM00079">
    <property type="entry name" value="PBPe"/>
    <property type="match status" value="1"/>
</dbReference>
<dbReference type="InterPro" id="IPR001320">
    <property type="entry name" value="Iontro_rcpt_C"/>
</dbReference>
<feature type="domain" description="Ionotropic glutamate receptor C-terminal" evidence="3">
    <location>
        <begin position="29"/>
        <end position="240"/>
    </location>
</feature>
<gene>
    <name evidence="5" type="ORF">C8D82_1607</name>
    <name evidence="4" type="ORF">HF882_12295</name>
</gene>
<dbReference type="AlphaFoldDB" id="A0A2U1AAJ5"/>
<accession>A0A2U1AAJ5</accession>
<dbReference type="EMBL" id="QEKH01000060">
    <property type="protein sequence ID" value="PVY31183.1"/>
    <property type="molecule type" value="Genomic_DNA"/>
</dbReference>
<dbReference type="RefSeq" id="WP_116886059.1">
    <property type="nucleotide sequence ID" value="NZ_CAJKCJ010000002.1"/>
</dbReference>
<dbReference type="Proteomes" id="UP000245959">
    <property type="component" value="Unassembled WGS sequence"/>
</dbReference>
<dbReference type="GO" id="GO:0016020">
    <property type="term" value="C:membrane"/>
    <property type="evidence" value="ECO:0007669"/>
    <property type="project" value="InterPro"/>
</dbReference>
<dbReference type="GeneID" id="78297320"/>
<evidence type="ECO:0000259" key="3">
    <source>
        <dbReference type="SMART" id="SM00079"/>
    </source>
</evidence>
<name>A0A2U1AAJ5_9BACT</name>
<reference evidence="5 6" key="1">
    <citation type="submission" date="2018-04" db="EMBL/GenBank/DDBJ databases">
        <title>Genomic Encyclopedia of Type Strains, Phase IV (KMG-IV): sequencing the most valuable type-strain genomes for metagenomic binning, comparative biology and taxonomic classification.</title>
        <authorList>
            <person name="Goeker M."/>
        </authorList>
    </citation>
    <scope>NUCLEOTIDE SEQUENCE [LARGE SCALE GENOMIC DNA]</scope>
    <source>
        <strain evidence="5 6">DSM 14823</strain>
    </source>
</reference>
<dbReference type="EMBL" id="JABAEW010000023">
    <property type="protein sequence ID" value="NMD87365.1"/>
    <property type="molecule type" value="Genomic_DNA"/>
</dbReference>
<dbReference type="InterPro" id="IPR001638">
    <property type="entry name" value="Solute-binding_3/MltF_N"/>
</dbReference>
<organism evidence="5 6">
    <name type="scientific">Victivallis vadensis</name>
    <dbReference type="NCBI Taxonomy" id="172901"/>
    <lineage>
        <taxon>Bacteria</taxon>
        <taxon>Pseudomonadati</taxon>
        <taxon>Lentisphaerota</taxon>
        <taxon>Lentisphaeria</taxon>
        <taxon>Victivallales</taxon>
        <taxon>Victivallaceae</taxon>
        <taxon>Victivallis</taxon>
    </lineage>
</organism>
<dbReference type="CDD" id="cd13624">
    <property type="entry name" value="PBP2_Arg_Lys_His"/>
    <property type="match status" value="1"/>
</dbReference>
<comment type="caution">
    <text evidence="5">The sequence shown here is derived from an EMBL/GenBank/DDBJ whole genome shotgun (WGS) entry which is preliminary data.</text>
</comment>
<dbReference type="Pfam" id="PF00497">
    <property type="entry name" value="SBP_bac_3"/>
    <property type="match status" value="1"/>
</dbReference>
<reference evidence="4 7" key="2">
    <citation type="submission" date="2020-04" db="EMBL/GenBank/DDBJ databases">
        <authorList>
            <person name="Hitch T.C.A."/>
            <person name="Wylensek D."/>
            <person name="Clavel T."/>
        </authorList>
    </citation>
    <scope>NUCLEOTIDE SEQUENCE [LARGE SCALE GENOMIC DNA]</scope>
    <source>
        <strain evidence="4 7">COR2-253-APC-1A</strain>
    </source>
</reference>
<evidence type="ECO:0000313" key="6">
    <source>
        <dbReference type="Proteomes" id="UP000245959"/>
    </source>
</evidence>
<keyword evidence="6" id="KW-1185">Reference proteome</keyword>
<dbReference type="SMART" id="SM00062">
    <property type="entry name" value="PBPb"/>
    <property type="match status" value="1"/>
</dbReference>
<keyword evidence="1" id="KW-0732">Signal</keyword>
<evidence type="ECO:0000256" key="1">
    <source>
        <dbReference type="ARBA" id="ARBA00022729"/>
    </source>
</evidence>
<dbReference type="PROSITE" id="PS51257">
    <property type="entry name" value="PROKAR_LIPOPROTEIN"/>
    <property type="match status" value="1"/>
</dbReference>
<proteinExistence type="predicted"/>
<protein>
    <submittedName>
        <fullName evidence="4">Basic amino acid ABC transporter substrate-binding protein</fullName>
    </submittedName>
    <submittedName>
        <fullName evidence="5">Polar amino acid transport system substrate-binding protein</fullName>
    </submittedName>
</protein>
<evidence type="ECO:0000313" key="4">
    <source>
        <dbReference type="EMBL" id="NMD87365.1"/>
    </source>
</evidence>
<sequence length="242" mass="26293">MKFGRFLKTLGAAAVLGAVLCSCGRSDNKLVMVAEATFPPYEFREGDRIVGIDVDIMTEVAREIGKELVVEDMSFDSVISAVQSGKADVAASGITVTEDRKRQIDFSVPYVEARQVIIVPGNSAIKGRDDLKGKRIGVQHGTTGDAYVTKNIQEPERFPNGALAVAALNAGKIDVIVIDGEPAKIFADRHKNLLILPEPLTVEEYAIAIRKGNTELLEQVNRVIRQLKENGGMAAIRAKYIK</sequence>
<feature type="domain" description="Solute-binding protein family 3/N-terminal" evidence="2">
    <location>
        <begin position="29"/>
        <end position="242"/>
    </location>
</feature>
<dbReference type="PANTHER" id="PTHR35936:SF17">
    <property type="entry name" value="ARGININE-BINDING EXTRACELLULAR PROTEIN ARTP"/>
    <property type="match status" value="1"/>
</dbReference>
<evidence type="ECO:0000313" key="7">
    <source>
        <dbReference type="Proteomes" id="UP000576225"/>
    </source>
</evidence>
<evidence type="ECO:0000259" key="2">
    <source>
        <dbReference type="SMART" id="SM00062"/>
    </source>
</evidence>
<dbReference type="Gene3D" id="3.40.190.10">
    <property type="entry name" value="Periplasmic binding protein-like II"/>
    <property type="match status" value="2"/>
</dbReference>
<evidence type="ECO:0000313" key="5">
    <source>
        <dbReference type="EMBL" id="PVY31183.1"/>
    </source>
</evidence>